<proteinExistence type="predicted"/>
<reference evidence="2 3" key="1">
    <citation type="submission" date="2023-03" db="EMBL/GenBank/DDBJ databases">
        <title>Paludisphaera mucosa sp. nov. a novel planctomycete from northern fen.</title>
        <authorList>
            <person name="Ivanova A."/>
        </authorList>
    </citation>
    <scope>NUCLEOTIDE SEQUENCE [LARGE SCALE GENOMIC DNA]</scope>
    <source>
        <strain evidence="2 3">Pla2</strain>
    </source>
</reference>
<organism evidence="2 3">
    <name type="scientific">Paludisphaera mucosa</name>
    <dbReference type="NCBI Taxonomy" id="3030827"/>
    <lineage>
        <taxon>Bacteria</taxon>
        <taxon>Pseudomonadati</taxon>
        <taxon>Planctomycetota</taxon>
        <taxon>Planctomycetia</taxon>
        <taxon>Isosphaerales</taxon>
        <taxon>Isosphaeraceae</taxon>
        <taxon>Paludisphaera</taxon>
    </lineage>
</organism>
<evidence type="ECO:0000313" key="2">
    <source>
        <dbReference type="EMBL" id="MDG3003156.1"/>
    </source>
</evidence>
<protein>
    <recommendedName>
        <fullName evidence="4">Anti-sigma factor</fullName>
    </recommendedName>
</protein>
<feature type="transmembrane region" description="Helical" evidence="1">
    <location>
        <begin position="48"/>
        <end position="68"/>
    </location>
</feature>
<dbReference type="Proteomes" id="UP001216907">
    <property type="component" value="Unassembled WGS sequence"/>
</dbReference>
<evidence type="ECO:0000313" key="3">
    <source>
        <dbReference type="Proteomes" id="UP001216907"/>
    </source>
</evidence>
<keyword evidence="1" id="KW-0472">Membrane</keyword>
<sequence length="167" mass="18245">MSQPEEADLKALERSLADLVPARSGLDRDRLMFEAGRRSVLGARRTSWIWPGLAASLALVAVGQAFVLSNRPAARVVIVADPRPAPPPTSEPVVILTRREPAATDSLDTWPQPLRTRGFRREEIDDEPNLRLLTAAHFGPLPEDTVETLKPLHGRNGDLRSIPGGPL</sequence>
<keyword evidence="3" id="KW-1185">Reference proteome</keyword>
<evidence type="ECO:0000256" key="1">
    <source>
        <dbReference type="SAM" id="Phobius"/>
    </source>
</evidence>
<accession>A0ABT6F6F3</accession>
<dbReference type="EMBL" id="JARRAG010000001">
    <property type="protein sequence ID" value="MDG3003156.1"/>
    <property type="molecule type" value="Genomic_DNA"/>
</dbReference>
<keyword evidence="1" id="KW-0812">Transmembrane</keyword>
<evidence type="ECO:0008006" key="4">
    <source>
        <dbReference type="Google" id="ProtNLM"/>
    </source>
</evidence>
<name>A0ABT6F6F3_9BACT</name>
<dbReference type="RefSeq" id="WP_277859511.1">
    <property type="nucleotide sequence ID" value="NZ_JARRAG010000001.1"/>
</dbReference>
<gene>
    <name evidence="2" type="ORF">PZE19_05200</name>
</gene>
<keyword evidence="1" id="KW-1133">Transmembrane helix</keyword>
<comment type="caution">
    <text evidence="2">The sequence shown here is derived from an EMBL/GenBank/DDBJ whole genome shotgun (WGS) entry which is preliminary data.</text>
</comment>